<dbReference type="Pfam" id="PF00172">
    <property type="entry name" value="Zn_clus"/>
    <property type="match status" value="1"/>
</dbReference>
<reference evidence="7" key="1">
    <citation type="submission" date="2023-06" db="EMBL/GenBank/DDBJ databases">
        <title>Genome-scale phylogeny and comparative genomics of the fungal order Sordariales.</title>
        <authorList>
            <consortium name="Lawrence Berkeley National Laboratory"/>
            <person name="Hensen N."/>
            <person name="Bonometti L."/>
            <person name="Westerberg I."/>
            <person name="Brannstrom I.O."/>
            <person name="Guillou S."/>
            <person name="Cros-Aarteil S."/>
            <person name="Calhoun S."/>
            <person name="Haridas S."/>
            <person name="Kuo A."/>
            <person name="Mondo S."/>
            <person name="Pangilinan J."/>
            <person name="Riley R."/>
            <person name="Labutti K."/>
            <person name="Andreopoulos B."/>
            <person name="Lipzen A."/>
            <person name="Chen C."/>
            <person name="Yanf M."/>
            <person name="Daum C."/>
            <person name="Ng V."/>
            <person name="Clum A."/>
            <person name="Steindorff A."/>
            <person name="Ohm R."/>
            <person name="Martin F."/>
            <person name="Silar P."/>
            <person name="Natvig D."/>
            <person name="Lalanne C."/>
            <person name="Gautier V."/>
            <person name="Ament-Velasquez S.L."/>
            <person name="Kruys A."/>
            <person name="Hutchinson M.I."/>
            <person name="Powell A.J."/>
            <person name="Barry K."/>
            <person name="Miller A.N."/>
            <person name="Grigoriev I.V."/>
            <person name="Debuchy R."/>
            <person name="Gladieux P."/>
            <person name="Thoren M.H."/>
            <person name="Johannesson H."/>
        </authorList>
    </citation>
    <scope>NUCLEOTIDE SEQUENCE</scope>
    <source>
        <strain evidence="7">PSN4</strain>
    </source>
</reference>
<dbReference type="CDD" id="cd12148">
    <property type="entry name" value="fungal_TF_MHR"/>
    <property type="match status" value="1"/>
</dbReference>
<dbReference type="Gene3D" id="4.10.240.10">
    <property type="entry name" value="Zn(2)-C6 fungal-type DNA-binding domain"/>
    <property type="match status" value="1"/>
</dbReference>
<feature type="region of interest" description="Disordered" evidence="4">
    <location>
        <begin position="20"/>
        <end position="73"/>
    </location>
</feature>
<evidence type="ECO:0000256" key="2">
    <source>
        <dbReference type="ARBA" id="ARBA00022723"/>
    </source>
</evidence>
<dbReference type="CDD" id="cd00067">
    <property type="entry name" value="GAL4"/>
    <property type="match status" value="1"/>
</dbReference>
<evidence type="ECO:0000313" key="7">
    <source>
        <dbReference type="EMBL" id="KAK1760833.1"/>
    </source>
</evidence>
<dbReference type="Proteomes" id="UP001239445">
    <property type="component" value="Unassembled WGS sequence"/>
</dbReference>
<gene>
    <name evidence="7" type="ORF">QBC47DRAFT_419412</name>
</gene>
<evidence type="ECO:0000256" key="3">
    <source>
        <dbReference type="ARBA" id="ARBA00023242"/>
    </source>
</evidence>
<keyword evidence="5" id="KW-1133">Transmembrane helix</keyword>
<dbReference type="PANTHER" id="PTHR31001">
    <property type="entry name" value="UNCHARACTERIZED TRANSCRIPTIONAL REGULATORY PROTEIN"/>
    <property type="match status" value="1"/>
</dbReference>
<dbReference type="InterPro" id="IPR050613">
    <property type="entry name" value="Sec_Metabolite_Reg"/>
</dbReference>
<feature type="transmembrane region" description="Helical" evidence="5">
    <location>
        <begin position="603"/>
        <end position="623"/>
    </location>
</feature>
<dbReference type="GO" id="GO:0005634">
    <property type="term" value="C:nucleus"/>
    <property type="evidence" value="ECO:0007669"/>
    <property type="project" value="UniProtKB-SubCell"/>
</dbReference>
<dbReference type="PANTHER" id="PTHR31001:SF49">
    <property type="entry name" value="ZN(II)2CYS6 TRANSCRIPTION FACTOR (EUROFUNG)"/>
    <property type="match status" value="1"/>
</dbReference>
<evidence type="ECO:0000259" key="6">
    <source>
        <dbReference type="PROSITE" id="PS50048"/>
    </source>
</evidence>
<feature type="compositionally biased region" description="Basic and acidic residues" evidence="4">
    <location>
        <begin position="153"/>
        <end position="162"/>
    </location>
</feature>
<dbReference type="SMART" id="SM00066">
    <property type="entry name" value="GAL4"/>
    <property type="match status" value="1"/>
</dbReference>
<evidence type="ECO:0000256" key="4">
    <source>
        <dbReference type="SAM" id="MobiDB-lite"/>
    </source>
</evidence>
<dbReference type="AlphaFoldDB" id="A0AAJ0BP84"/>
<name>A0AAJ0BP84_9PEZI</name>
<sequence length="788" mass="87117">MSYLTFQGPSLVLQSATYAGRPYPGLQEPAPLTGMPTPIDDGGDSSAPGRPETERRSEEQATKAQQQQPTKRSRVLLSCAPCRFSKLKCDRQQPCTMCLKKGRVDMCTYAPKPEKPVPPPRTMTARLKRLEAMVRGMMDGGGPEDGEGLPSVSRKERYERGDGSGSGSDSPTGEDTHAQVVFGRSTTYVGATHFMAMLDDIEDLKSYFDHDGAEDDRLAPQESPVPTDTDLLLMSTSAPITKRDIIDSLPSREVVDRLAARHFSASSPTQPIVHAPTFWKEYDEFWKDPYNVSHEWLALLLMVLALGAFFSIYVAPHEVQGPDGSPSMEPYRRFRSAAAWALVAAKYTFPCQTKMQAYLIYTAAEFMTNRGSSGNCYVLSSIGIRLMLQMGLHREPSKLPNISPFDGEMRRRMWHLAVQIELLVSFHMGLPSMLDGLETDVLPQANLTDEDLSPDMTGLPPSRPDSESTQMTYSRWKSAICVHFGKIAAQANSISVPAYGEVMRLDRELEETWSKVPSFMKVKPFQESLHDPPARIHQRFGLASLYQKARCVLHRRYLMEPILKKEHAYSRRACLEAAVAILEYQDIIHLATLPGGVLRQHGWYLAAIATYDFLIAAMIIFVLHQSQTYEDDEAYSSMAGSGGKRMPQPSKDELVGMLRNSHQIWVTVSKDAPATKKAGDILEAMLKRIDRAEEAGGQQVQPGGTMEQQRAMIIEWQQHIAPANNGSWQSVFNGGPSLPNEAAAAGGIPSGMNAPSWLGYSMGGNGVDWVSKQRGLGSFPNYANGLGL</sequence>
<keyword evidence="3" id="KW-0539">Nucleus</keyword>
<keyword evidence="5" id="KW-0812">Transmembrane</keyword>
<comment type="subcellular location">
    <subcellularLocation>
        <location evidence="1">Nucleus</location>
    </subcellularLocation>
</comment>
<dbReference type="PROSITE" id="PS00463">
    <property type="entry name" value="ZN2_CY6_FUNGAL_1"/>
    <property type="match status" value="1"/>
</dbReference>
<dbReference type="InterPro" id="IPR007219">
    <property type="entry name" value="XnlR_reg_dom"/>
</dbReference>
<accession>A0AAJ0BP84</accession>
<organism evidence="7 8">
    <name type="scientific">Echria macrotheca</name>
    <dbReference type="NCBI Taxonomy" id="438768"/>
    <lineage>
        <taxon>Eukaryota</taxon>
        <taxon>Fungi</taxon>
        <taxon>Dikarya</taxon>
        <taxon>Ascomycota</taxon>
        <taxon>Pezizomycotina</taxon>
        <taxon>Sordariomycetes</taxon>
        <taxon>Sordariomycetidae</taxon>
        <taxon>Sordariales</taxon>
        <taxon>Schizotheciaceae</taxon>
        <taxon>Echria</taxon>
    </lineage>
</organism>
<dbReference type="SUPFAM" id="SSF57701">
    <property type="entry name" value="Zn2/Cys6 DNA-binding domain"/>
    <property type="match status" value="1"/>
</dbReference>
<keyword evidence="5" id="KW-0472">Membrane</keyword>
<dbReference type="InterPro" id="IPR036864">
    <property type="entry name" value="Zn2-C6_fun-type_DNA-bd_sf"/>
</dbReference>
<dbReference type="GO" id="GO:0000981">
    <property type="term" value="F:DNA-binding transcription factor activity, RNA polymerase II-specific"/>
    <property type="evidence" value="ECO:0007669"/>
    <property type="project" value="InterPro"/>
</dbReference>
<feature type="compositionally biased region" description="Basic and acidic residues" evidence="4">
    <location>
        <begin position="51"/>
        <end position="61"/>
    </location>
</feature>
<dbReference type="InterPro" id="IPR001138">
    <property type="entry name" value="Zn2Cys6_DnaBD"/>
</dbReference>
<feature type="domain" description="Zn(2)-C6 fungal-type" evidence="6">
    <location>
        <begin position="78"/>
        <end position="109"/>
    </location>
</feature>
<dbReference type="GO" id="GO:0006351">
    <property type="term" value="P:DNA-templated transcription"/>
    <property type="evidence" value="ECO:0007669"/>
    <property type="project" value="InterPro"/>
</dbReference>
<feature type="region of interest" description="Disordered" evidence="4">
    <location>
        <begin position="448"/>
        <end position="468"/>
    </location>
</feature>
<dbReference type="Pfam" id="PF04082">
    <property type="entry name" value="Fungal_trans"/>
    <property type="match status" value="1"/>
</dbReference>
<dbReference type="PROSITE" id="PS50048">
    <property type="entry name" value="ZN2_CY6_FUNGAL_2"/>
    <property type="match status" value="1"/>
</dbReference>
<evidence type="ECO:0000256" key="1">
    <source>
        <dbReference type="ARBA" id="ARBA00004123"/>
    </source>
</evidence>
<comment type="caution">
    <text evidence="7">The sequence shown here is derived from an EMBL/GenBank/DDBJ whole genome shotgun (WGS) entry which is preliminary data.</text>
</comment>
<evidence type="ECO:0000256" key="5">
    <source>
        <dbReference type="SAM" id="Phobius"/>
    </source>
</evidence>
<protein>
    <submittedName>
        <fullName evidence="7">Fungal-specific transcription factor domain-containing protein</fullName>
    </submittedName>
</protein>
<evidence type="ECO:0000313" key="8">
    <source>
        <dbReference type="Proteomes" id="UP001239445"/>
    </source>
</evidence>
<dbReference type="SMART" id="SM00906">
    <property type="entry name" value="Fungal_trans"/>
    <property type="match status" value="1"/>
</dbReference>
<feature type="region of interest" description="Disordered" evidence="4">
    <location>
        <begin position="136"/>
        <end position="176"/>
    </location>
</feature>
<dbReference type="EMBL" id="MU839827">
    <property type="protein sequence ID" value="KAK1760833.1"/>
    <property type="molecule type" value="Genomic_DNA"/>
</dbReference>
<dbReference type="GO" id="GO:0008270">
    <property type="term" value="F:zinc ion binding"/>
    <property type="evidence" value="ECO:0007669"/>
    <property type="project" value="InterPro"/>
</dbReference>
<keyword evidence="2" id="KW-0479">Metal-binding</keyword>
<keyword evidence="8" id="KW-1185">Reference proteome</keyword>
<proteinExistence type="predicted"/>
<dbReference type="GO" id="GO:0003677">
    <property type="term" value="F:DNA binding"/>
    <property type="evidence" value="ECO:0007669"/>
    <property type="project" value="InterPro"/>
</dbReference>